<dbReference type="EC" id="2.7.10.2" evidence="2"/>
<keyword evidence="10" id="KW-0812">Transmembrane</keyword>
<evidence type="ECO:0000259" key="11">
    <source>
        <dbReference type="Pfam" id="PF13614"/>
    </source>
</evidence>
<dbReference type="EMBL" id="JADIMG010000019">
    <property type="protein sequence ID" value="MBO8459103.1"/>
    <property type="molecule type" value="Genomic_DNA"/>
</dbReference>
<accession>A0A9D9HSH2</accession>
<keyword evidence="5" id="KW-0418">Kinase</keyword>
<proteinExistence type="inferred from homology"/>
<gene>
    <name evidence="12" type="ORF">IAA73_02050</name>
</gene>
<evidence type="ECO:0000256" key="4">
    <source>
        <dbReference type="ARBA" id="ARBA00022741"/>
    </source>
</evidence>
<evidence type="ECO:0000313" key="12">
    <source>
        <dbReference type="EMBL" id="MBO8459103.1"/>
    </source>
</evidence>
<keyword evidence="3 12" id="KW-0808">Transferase</keyword>
<feature type="transmembrane region" description="Helical" evidence="10">
    <location>
        <begin position="52"/>
        <end position="69"/>
    </location>
</feature>
<evidence type="ECO:0000256" key="3">
    <source>
        <dbReference type="ARBA" id="ARBA00022679"/>
    </source>
</evidence>
<evidence type="ECO:0000256" key="7">
    <source>
        <dbReference type="ARBA" id="ARBA00023137"/>
    </source>
</evidence>
<keyword evidence="10" id="KW-1133">Transmembrane helix</keyword>
<evidence type="ECO:0000256" key="6">
    <source>
        <dbReference type="ARBA" id="ARBA00022840"/>
    </source>
</evidence>
<dbReference type="GO" id="GO:0005524">
    <property type="term" value="F:ATP binding"/>
    <property type="evidence" value="ECO:0007669"/>
    <property type="project" value="UniProtKB-KW"/>
</dbReference>
<sequence length="806" mass="92189">MERQENNRYTSDAPYYGNPYGMNSGYSNVAFDGNDRNDGIDWKDWAFKFLRYWYLFVIAVLIALFAAYLKNRSWLPTYQTTGTILIEEYGSSRMSYGTQSLLQGFGVDPGYRNINNQVIMLGSYDLLCEVVDSLPFMAVDYMTIGRFRTRNIYTNTPILVETSRINPEAYNKIFHILLKPDGTYEVSIFEDEEKNNFLVKGKYGEPVTSSLMDFSVFPTQNMMSSGQLYFRLRSRESLVADFSSRLTMSFLSEGSSVLAVSLVSATPARDKDFIDKLFDVYLADNLSRKNDVANNTIKFIDSQLEVISKALEVSESAMTHFRQQNQIVDVSSHAGDILGKVTQYDASMADIRLKETYLDYLTEYLKTNLDNGSVVAPSSLGLSEPMLMTLIQQLNDLNMQRNELSEKNVFYEQYSKDMRNVKEAIMEVVKNMRVSLDIEKADLNERYNVVKKEIEQLPEKELEMVAIERAYRIDDNYYTFFLQKRAEAEIQKASNTPDNKILDKARTLSVTNTSARRKVYTMFLLLGLVIPALFVLLKELLNPKIRSVKELNRLSDYPFLGGVRHTRSQNPILPVENPKSSYAEMLRAIRTRIEFIVQRKDKISILVSSSQSGDGKTFFSCNLATIYAMTGKKVLLVDMDIRKPDVSTKLQMEGTKGVTNYLIGEATLDEVIRKNEKAGFDVIFAGTIPPNPGELVRSAKLSDMFVHLKEEYDFIIIDTSPLGLVSDAYPLIEQTDVNLFIVRSHKTNKAACRYTLEQLQTDNVKLYTVLVDMPIDIGHYYGGRYGYYSKKDAKQYTHYYHDDDVK</sequence>
<dbReference type="Gene3D" id="3.40.50.300">
    <property type="entry name" value="P-loop containing nucleotide triphosphate hydrolases"/>
    <property type="match status" value="1"/>
</dbReference>
<dbReference type="GO" id="GO:0005886">
    <property type="term" value="C:plasma membrane"/>
    <property type="evidence" value="ECO:0007669"/>
    <property type="project" value="TreeGrafter"/>
</dbReference>
<reference evidence="12" key="2">
    <citation type="journal article" date="2021" name="PeerJ">
        <title>Extensive microbial diversity within the chicken gut microbiome revealed by metagenomics and culture.</title>
        <authorList>
            <person name="Gilroy R."/>
            <person name="Ravi A."/>
            <person name="Getino M."/>
            <person name="Pursley I."/>
            <person name="Horton D.L."/>
            <person name="Alikhan N.F."/>
            <person name="Baker D."/>
            <person name="Gharbi K."/>
            <person name="Hall N."/>
            <person name="Watson M."/>
            <person name="Adriaenssens E.M."/>
            <person name="Foster-Nyarko E."/>
            <person name="Jarju S."/>
            <person name="Secka A."/>
            <person name="Antonio M."/>
            <person name="Oren A."/>
            <person name="Chaudhuri R.R."/>
            <person name="La Ragione R."/>
            <person name="Hildebrand F."/>
            <person name="Pallen M.J."/>
        </authorList>
    </citation>
    <scope>NUCLEOTIDE SEQUENCE</scope>
    <source>
        <strain evidence="12">G3-3990</strain>
    </source>
</reference>
<keyword evidence="6" id="KW-0067">ATP-binding</keyword>
<keyword evidence="10" id="KW-0472">Membrane</keyword>
<dbReference type="InterPro" id="IPR025669">
    <property type="entry name" value="AAA_dom"/>
</dbReference>
<evidence type="ECO:0000313" key="13">
    <source>
        <dbReference type="Proteomes" id="UP000823641"/>
    </source>
</evidence>
<feature type="coiled-coil region" evidence="9">
    <location>
        <begin position="387"/>
        <end position="460"/>
    </location>
</feature>
<keyword evidence="9" id="KW-0175">Coiled coil</keyword>
<evidence type="ECO:0000256" key="5">
    <source>
        <dbReference type="ARBA" id="ARBA00022777"/>
    </source>
</evidence>
<evidence type="ECO:0000256" key="2">
    <source>
        <dbReference type="ARBA" id="ARBA00011903"/>
    </source>
</evidence>
<dbReference type="Pfam" id="PF13614">
    <property type="entry name" value="AAA_31"/>
    <property type="match status" value="1"/>
</dbReference>
<dbReference type="InterPro" id="IPR050445">
    <property type="entry name" value="Bact_polysacc_biosynth/exp"/>
</dbReference>
<reference evidence="12" key="1">
    <citation type="submission" date="2020-10" db="EMBL/GenBank/DDBJ databases">
        <authorList>
            <person name="Gilroy R."/>
        </authorList>
    </citation>
    <scope>NUCLEOTIDE SEQUENCE</scope>
    <source>
        <strain evidence="12">G3-3990</strain>
    </source>
</reference>
<comment type="catalytic activity">
    <reaction evidence="8">
        <text>L-tyrosyl-[protein] + ATP = O-phospho-L-tyrosyl-[protein] + ADP + H(+)</text>
        <dbReference type="Rhea" id="RHEA:10596"/>
        <dbReference type="Rhea" id="RHEA-COMP:10136"/>
        <dbReference type="Rhea" id="RHEA-COMP:20101"/>
        <dbReference type="ChEBI" id="CHEBI:15378"/>
        <dbReference type="ChEBI" id="CHEBI:30616"/>
        <dbReference type="ChEBI" id="CHEBI:46858"/>
        <dbReference type="ChEBI" id="CHEBI:61978"/>
        <dbReference type="ChEBI" id="CHEBI:456216"/>
        <dbReference type="EC" id="2.7.10.2"/>
    </reaction>
</comment>
<dbReference type="AlphaFoldDB" id="A0A9D9HSH2"/>
<keyword evidence="4" id="KW-0547">Nucleotide-binding</keyword>
<dbReference type="InterPro" id="IPR005702">
    <property type="entry name" value="Wzc-like_C"/>
</dbReference>
<evidence type="ECO:0000256" key="8">
    <source>
        <dbReference type="ARBA" id="ARBA00051245"/>
    </source>
</evidence>
<protein>
    <recommendedName>
        <fullName evidence="2">non-specific protein-tyrosine kinase</fullName>
        <ecNumber evidence="2">2.7.10.2</ecNumber>
    </recommendedName>
</protein>
<dbReference type="CDD" id="cd05387">
    <property type="entry name" value="BY-kinase"/>
    <property type="match status" value="1"/>
</dbReference>
<name>A0A9D9HSH2_9BACT</name>
<organism evidence="12 13">
    <name type="scientific">Candidatus Gallipaludibacter merdavium</name>
    <dbReference type="NCBI Taxonomy" id="2840839"/>
    <lineage>
        <taxon>Bacteria</taxon>
        <taxon>Pseudomonadati</taxon>
        <taxon>Bacteroidota</taxon>
        <taxon>Bacteroidia</taxon>
        <taxon>Bacteroidales</taxon>
        <taxon>Candidatus Gallipaludibacter</taxon>
    </lineage>
</organism>
<dbReference type="SUPFAM" id="SSF52540">
    <property type="entry name" value="P-loop containing nucleoside triphosphate hydrolases"/>
    <property type="match status" value="1"/>
</dbReference>
<evidence type="ECO:0000256" key="10">
    <source>
        <dbReference type="SAM" id="Phobius"/>
    </source>
</evidence>
<dbReference type="InterPro" id="IPR027417">
    <property type="entry name" value="P-loop_NTPase"/>
</dbReference>
<evidence type="ECO:0000256" key="1">
    <source>
        <dbReference type="ARBA" id="ARBA00007316"/>
    </source>
</evidence>
<comment type="caution">
    <text evidence="12">The sequence shown here is derived from an EMBL/GenBank/DDBJ whole genome shotgun (WGS) entry which is preliminary data.</text>
</comment>
<dbReference type="PANTHER" id="PTHR32309">
    <property type="entry name" value="TYROSINE-PROTEIN KINASE"/>
    <property type="match status" value="1"/>
</dbReference>
<evidence type="ECO:0000256" key="9">
    <source>
        <dbReference type="SAM" id="Coils"/>
    </source>
</evidence>
<keyword evidence="7" id="KW-0829">Tyrosine-protein kinase</keyword>
<dbReference type="PANTHER" id="PTHR32309:SF13">
    <property type="entry name" value="FERRIC ENTEROBACTIN TRANSPORT PROTEIN FEPE"/>
    <property type="match status" value="1"/>
</dbReference>
<dbReference type="NCBIfam" id="TIGR01007">
    <property type="entry name" value="eps_fam"/>
    <property type="match status" value="1"/>
</dbReference>
<comment type="similarity">
    <text evidence="1">Belongs to the CpsD/CapB family.</text>
</comment>
<dbReference type="Proteomes" id="UP000823641">
    <property type="component" value="Unassembled WGS sequence"/>
</dbReference>
<dbReference type="GO" id="GO:0004715">
    <property type="term" value="F:non-membrane spanning protein tyrosine kinase activity"/>
    <property type="evidence" value="ECO:0007669"/>
    <property type="project" value="UniProtKB-EC"/>
</dbReference>
<feature type="domain" description="AAA" evidence="11">
    <location>
        <begin position="605"/>
        <end position="722"/>
    </location>
</feature>